<keyword evidence="3" id="KW-1185">Reference proteome</keyword>
<dbReference type="EMBL" id="WSLF01000008">
    <property type="protein sequence ID" value="KAE9633449.1"/>
    <property type="molecule type" value="Genomic_DNA"/>
</dbReference>
<dbReference type="RefSeq" id="WP_158740734.1">
    <property type="nucleotide sequence ID" value="NZ_WSLF01000008.1"/>
</dbReference>
<feature type="signal peptide" evidence="1">
    <location>
        <begin position="1"/>
        <end position="24"/>
    </location>
</feature>
<sequence length="162" mass="18700">MKKIFSALLLIFLASILTPQHLYAQENKANLLGERSLTEGYTISRNSTNIIINRVTSDLLQLTSASLMDLGDQRLRVYGEAYTFDIVDEIRIELRLQRWTGSSWDTIKTWKTTQYDDDSADLSIVYYGANKGDKYRVIGYYTVYDNGKKETDQRTTEYIVVK</sequence>
<evidence type="ECO:0000256" key="1">
    <source>
        <dbReference type="SAM" id="SignalP"/>
    </source>
</evidence>
<reference evidence="2 3" key="1">
    <citation type="submission" date="2019-12" db="EMBL/GenBank/DDBJ databases">
        <title>Defluviitalea raffinosedens, isolated from a biogas fermenter, genome sequencing and characterization.</title>
        <authorList>
            <person name="Rettenmaier R."/>
            <person name="Schneider M."/>
            <person name="Neuhaus K."/>
            <person name="Liebl W."/>
            <person name="Zverlov V."/>
        </authorList>
    </citation>
    <scope>NUCLEOTIDE SEQUENCE [LARGE SCALE GENOMIC DNA]</scope>
    <source>
        <strain evidence="2 3">249c-K6</strain>
    </source>
</reference>
<proteinExistence type="predicted"/>
<evidence type="ECO:0000313" key="2">
    <source>
        <dbReference type="EMBL" id="KAE9633449.1"/>
    </source>
</evidence>
<protein>
    <submittedName>
        <fullName evidence="2">Uncharacterized protein</fullName>
    </submittedName>
</protein>
<name>A0A7C8HHN8_9FIRM</name>
<feature type="chain" id="PRO_5029008507" evidence="1">
    <location>
        <begin position="25"/>
        <end position="162"/>
    </location>
</feature>
<dbReference type="AlphaFoldDB" id="A0A7C8HHN8"/>
<dbReference type="Proteomes" id="UP000483018">
    <property type="component" value="Unassembled WGS sequence"/>
</dbReference>
<accession>A0A7C8HHN8</accession>
<comment type="caution">
    <text evidence="2">The sequence shown here is derived from an EMBL/GenBank/DDBJ whole genome shotgun (WGS) entry which is preliminary data.</text>
</comment>
<evidence type="ECO:0000313" key="3">
    <source>
        <dbReference type="Proteomes" id="UP000483018"/>
    </source>
</evidence>
<organism evidence="2 3">
    <name type="scientific">Defluviitalea raffinosedens</name>
    <dbReference type="NCBI Taxonomy" id="1450156"/>
    <lineage>
        <taxon>Bacteria</taxon>
        <taxon>Bacillati</taxon>
        <taxon>Bacillota</taxon>
        <taxon>Clostridia</taxon>
        <taxon>Lachnospirales</taxon>
        <taxon>Defluviitaleaceae</taxon>
        <taxon>Defluviitalea</taxon>
    </lineage>
</organism>
<dbReference type="OrthoDB" id="1808478at2"/>
<keyword evidence="1" id="KW-0732">Signal</keyword>
<gene>
    <name evidence="2" type="ORF">GND95_09430</name>
</gene>